<dbReference type="Pfam" id="PF21527">
    <property type="entry name" value="Stv"/>
    <property type="match status" value="1"/>
</dbReference>
<feature type="domain" description="Putative adhesin Stv" evidence="1">
    <location>
        <begin position="34"/>
        <end position="203"/>
    </location>
</feature>
<dbReference type="InterPro" id="IPR049002">
    <property type="entry name" value="Stv"/>
</dbReference>
<evidence type="ECO:0000313" key="2">
    <source>
        <dbReference type="EMBL" id="PXW58805.1"/>
    </source>
</evidence>
<organism evidence="2 3">
    <name type="scientific">Chelatococcus asaccharovorans</name>
    <dbReference type="NCBI Taxonomy" id="28210"/>
    <lineage>
        <taxon>Bacteria</taxon>
        <taxon>Pseudomonadati</taxon>
        <taxon>Pseudomonadota</taxon>
        <taxon>Alphaproteobacteria</taxon>
        <taxon>Hyphomicrobiales</taxon>
        <taxon>Chelatococcaceae</taxon>
        <taxon>Chelatococcus</taxon>
    </lineage>
</organism>
<evidence type="ECO:0000313" key="3">
    <source>
        <dbReference type="Proteomes" id="UP000248021"/>
    </source>
</evidence>
<accession>A0A2V3U6W8</accession>
<protein>
    <recommendedName>
        <fullName evidence="1">Putative adhesin Stv domain-containing protein</fullName>
    </recommendedName>
</protein>
<dbReference type="RefSeq" id="WP_110374881.1">
    <property type="nucleotide sequence ID" value="NZ_CAKNFM010000006.1"/>
</dbReference>
<sequence length="221" mass="25601">MFVESSCNLTANALGRHVYAWTLANDRPTPGVDTCVISSHGVRFQGSSFVRLDVDLVFYGPEGASLVEPISTDIVGVLTGAYAPYETRSGGRYPDYFLSKYQGRYETYDMLRNLPLQVAYRYSIRPPDASPPMRPHPAVIDRMRDTDCEDYQRLVERWGVWNMDVITVRHRYPKLAMRLSTLLQILYDHGYRYRTIHCDFCRSPLWLFGAPVYSPERRYTY</sequence>
<name>A0A2V3U6W8_9HYPH</name>
<comment type="caution">
    <text evidence="2">The sequence shown here is derived from an EMBL/GenBank/DDBJ whole genome shotgun (WGS) entry which is preliminary data.</text>
</comment>
<proteinExistence type="predicted"/>
<gene>
    <name evidence="2" type="ORF">C7450_105153</name>
</gene>
<evidence type="ECO:0000259" key="1">
    <source>
        <dbReference type="Pfam" id="PF21527"/>
    </source>
</evidence>
<keyword evidence="3" id="KW-1185">Reference proteome</keyword>
<dbReference type="OrthoDB" id="8481698at2"/>
<dbReference type="EMBL" id="QJJK01000005">
    <property type="protein sequence ID" value="PXW58805.1"/>
    <property type="molecule type" value="Genomic_DNA"/>
</dbReference>
<dbReference type="AlphaFoldDB" id="A0A2V3U6W8"/>
<dbReference type="Proteomes" id="UP000248021">
    <property type="component" value="Unassembled WGS sequence"/>
</dbReference>
<reference evidence="2 3" key="1">
    <citation type="submission" date="2018-05" db="EMBL/GenBank/DDBJ databases">
        <title>Genomic Encyclopedia of Type Strains, Phase IV (KMG-IV): sequencing the most valuable type-strain genomes for metagenomic binning, comparative biology and taxonomic classification.</title>
        <authorList>
            <person name="Goeker M."/>
        </authorList>
    </citation>
    <scope>NUCLEOTIDE SEQUENCE [LARGE SCALE GENOMIC DNA]</scope>
    <source>
        <strain evidence="2 3">DSM 6462</strain>
    </source>
</reference>